<keyword evidence="5" id="KW-0238">DNA-binding</keyword>
<protein>
    <recommendedName>
        <fullName evidence="10">DUF223 domain-containing protein</fullName>
    </recommendedName>
</protein>
<evidence type="ECO:0000256" key="2">
    <source>
        <dbReference type="ARBA" id="ARBA00022723"/>
    </source>
</evidence>
<organism evidence="8 9">
    <name type="scientific">Brassica campestris</name>
    <name type="common">Field mustard</name>
    <dbReference type="NCBI Taxonomy" id="3711"/>
    <lineage>
        <taxon>Eukaryota</taxon>
        <taxon>Viridiplantae</taxon>
        <taxon>Streptophyta</taxon>
        <taxon>Embryophyta</taxon>
        <taxon>Tracheophyta</taxon>
        <taxon>Spermatophyta</taxon>
        <taxon>Magnoliopsida</taxon>
        <taxon>eudicotyledons</taxon>
        <taxon>Gunneridae</taxon>
        <taxon>Pentapetalae</taxon>
        <taxon>rosids</taxon>
        <taxon>malvids</taxon>
        <taxon>Brassicales</taxon>
        <taxon>Brassicaceae</taxon>
        <taxon>Brassiceae</taxon>
        <taxon>Brassica</taxon>
    </lineage>
</organism>
<dbReference type="SUPFAM" id="SSF50249">
    <property type="entry name" value="Nucleic acid-binding proteins"/>
    <property type="match status" value="3"/>
</dbReference>
<feature type="domain" description="Replication protein A 70 kDa DNA-binding subunit B/D first OB fold" evidence="6">
    <location>
        <begin position="8"/>
        <end position="108"/>
    </location>
</feature>
<evidence type="ECO:0000259" key="7">
    <source>
        <dbReference type="Pfam" id="PF08646"/>
    </source>
</evidence>
<dbReference type="Pfam" id="PF02721">
    <property type="entry name" value="DUF223"/>
    <property type="match status" value="1"/>
</dbReference>
<evidence type="ECO:0000256" key="1">
    <source>
        <dbReference type="ARBA" id="ARBA00005690"/>
    </source>
</evidence>
<dbReference type="InterPro" id="IPR013955">
    <property type="entry name" value="Rep_factor-A_C"/>
</dbReference>
<dbReference type="AlphaFoldDB" id="A0A397ZRV3"/>
<name>A0A397ZRV3_BRACM</name>
<dbReference type="GO" id="GO:0008270">
    <property type="term" value="F:zinc ion binding"/>
    <property type="evidence" value="ECO:0007669"/>
    <property type="project" value="UniProtKB-KW"/>
</dbReference>
<dbReference type="PANTHER" id="PTHR47165">
    <property type="entry name" value="OS03G0429900 PROTEIN"/>
    <property type="match status" value="1"/>
</dbReference>
<keyword evidence="4" id="KW-0862">Zinc</keyword>
<evidence type="ECO:0000256" key="4">
    <source>
        <dbReference type="ARBA" id="ARBA00022833"/>
    </source>
</evidence>
<keyword evidence="3" id="KW-0863">Zinc-finger</keyword>
<gene>
    <name evidence="8" type="ORF">BRARA_C00145</name>
</gene>
<reference evidence="8 9" key="1">
    <citation type="submission" date="2018-06" db="EMBL/GenBank/DDBJ databases">
        <title>WGS assembly of Brassica rapa FPsc.</title>
        <authorList>
            <person name="Bowman J."/>
            <person name="Kohchi T."/>
            <person name="Yamato K."/>
            <person name="Jenkins J."/>
            <person name="Shu S."/>
            <person name="Ishizaki K."/>
            <person name="Yamaoka S."/>
            <person name="Nishihama R."/>
            <person name="Nakamura Y."/>
            <person name="Berger F."/>
            <person name="Adam C."/>
            <person name="Aki S."/>
            <person name="Althoff F."/>
            <person name="Araki T."/>
            <person name="Arteaga-Vazquez M."/>
            <person name="Balasubrmanian S."/>
            <person name="Bauer D."/>
            <person name="Boehm C."/>
            <person name="Briginshaw L."/>
            <person name="Caballero-Perez J."/>
            <person name="Catarino B."/>
            <person name="Chen F."/>
            <person name="Chiyoda S."/>
            <person name="Chovatia M."/>
            <person name="Davies K."/>
            <person name="Delmans M."/>
            <person name="Demura T."/>
            <person name="Dierschke T."/>
            <person name="Dolan L."/>
            <person name="Dorantes-Acosta A."/>
            <person name="Eklund D."/>
            <person name="Florent S."/>
            <person name="Flores-Sandoval E."/>
            <person name="Fujiyama A."/>
            <person name="Fukuzawa H."/>
            <person name="Galik B."/>
            <person name="Grimanelli D."/>
            <person name="Grimwood J."/>
            <person name="Grossniklaus U."/>
            <person name="Hamada T."/>
            <person name="Haseloff J."/>
            <person name="Hetherington A."/>
            <person name="Higo A."/>
            <person name="Hirakawa Y."/>
            <person name="Hundley H."/>
            <person name="Ikeda Y."/>
            <person name="Inoue K."/>
            <person name="Inoue S."/>
            <person name="Ishida S."/>
            <person name="Jia Q."/>
            <person name="Kakita M."/>
            <person name="Kanazawa T."/>
            <person name="Kawai Y."/>
            <person name="Kawashima T."/>
            <person name="Kennedy M."/>
            <person name="Kinose K."/>
            <person name="Kinoshita T."/>
            <person name="Kohara Y."/>
            <person name="Koide E."/>
            <person name="Komatsu K."/>
            <person name="Kopischke S."/>
            <person name="Kubo M."/>
            <person name="Kyozuka J."/>
            <person name="Lagercrantz U."/>
            <person name="Lin S."/>
            <person name="Lindquist E."/>
            <person name="Lipzen A."/>
            <person name="Lu C."/>
            <person name="Luna E."/>
            <person name="Martienssen R."/>
            <person name="Minamino N."/>
            <person name="Mizutani M."/>
            <person name="Mizutani M."/>
            <person name="Mochizuki N."/>
            <person name="Monte I."/>
            <person name="Mosher R."/>
            <person name="Nagasaki H."/>
            <person name="Nakagami H."/>
            <person name="Naramoto S."/>
            <person name="Nishitani K."/>
            <person name="Ohtani M."/>
            <person name="Okamoto T."/>
            <person name="Okumura M."/>
            <person name="Phillips J."/>
            <person name="Pollak B."/>
            <person name="Reinders A."/>
            <person name="Roevekamp M."/>
            <person name="Sano R."/>
            <person name="Sawa S."/>
            <person name="Schmid M."/>
            <person name="Shirakawa M."/>
            <person name="Solano R."/>
            <person name="Spunde A."/>
            <person name="Suetsugu N."/>
            <person name="Sugano S."/>
            <person name="Sugiyama A."/>
            <person name="Sun R."/>
            <person name="Suzuki Y."/>
            <person name="Takenaka M."/>
            <person name="Takezawa D."/>
            <person name="Tomogane H."/>
            <person name="Tsuzuki M."/>
            <person name="Ueda T."/>
            <person name="Umeda M."/>
            <person name="Ward J."/>
            <person name="Watanabe Y."/>
            <person name="Yazaki K."/>
            <person name="Yokoyama R."/>
            <person name="Yoshitake Y."/>
            <person name="Yotsui I."/>
            <person name="Zachgo S."/>
            <person name="Schmutz J."/>
        </authorList>
    </citation>
    <scope>NUCLEOTIDE SEQUENCE [LARGE SCALE GENOMIC DNA]</scope>
    <source>
        <strain evidence="9">cv. B-3</strain>
    </source>
</reference>
<accession>A0A397ZRV3</accession>
<evidence type="ECO:0000313" key="9">
    <source>
        <dbReference type="Proteomes" id="UP000264353"/>
    </source>
</evidence>
<dbReference type="GO" id="GO:0003677">
    <property type="term" value="F:DNA binding"/>
    <property type="evidence" value="ECO:0007669"/>
    <property type="project" value="UniProtKB-KW"/>
</dbReference>
<dbReference type="PANTHER" id="PTHR47165:SF4">
    <property type="entry name" value="OS03G0429900 PROTEIN"/>
    <property type="match status" value="1"/>
</dbReference>
<dbReference type="Gene3D" id="2.40.50.140">
    <property type="entry name" value="Nucleic acid-binding proteins"/>
    <property type="match status" value="3"/>
</dbReference>
<evidence type="ECO:0000256" key="5">
    <source>
        <dbReference type="ARBA" id="ARBA00023125"/>
    </source>
</evidence>
<dbReference type="Proteomes" id="UP000264353">
    <property type="component" value="Chromosome A3"/>
</dbReference>
<dbReference type="EMBL" id="CM010630">
    <property type="protein sequence ID" value="RID67945.1"/>
    <property type="molecule type" value="Genomic_DNA"/>
</dbReference>
<dbReference type="CDD" id="cd04480">
    <property type="entry name" value="RPA1_DBD_A_like"/>
    <property type="match status" value="1"/>
</dbReference>
<evidence type="ECO:0000313" key="8">
    <source>
        <dbReference type="EMBL" id="RID67945.1"/>
    </source>
</evidence>
<dbReference type="CDD" id="cd04476">
    <property type="entry name" value="RPA1_DBD_C"/>
    <property type="match status" value="1"/>
</dbReference>
<dbReference type="InterPro" id="IPR047192">
    <property type="entry name" value="Euk_RPA1_DBD_C"/>
</dbReference>
<dbReference type="Pfam" id="PF08646">
    <property type="entry name" value="Rep_fac-A_C"/>
    <property type="match status" value="1"/>
</dbReference>
<evidence type="ECO:0008006" key="10">
    <source>
        <dbReference type="Google" id="ProtNLM"/>
    </source>
</evidence>
<dbReference type="CDD" id="cd04481">
    <property type="entry name" value="RPA1_DBD_B_like"/>
    <property type="match status" value="1"/>
</dbReference>
<proteinExistence type="inferred from homology"/>
<evidence type="ECO:0000259" key="6">
    <source>
        <dbReference type="Pfam" id="PF02721"/>
    </source>
</evidence>
<dbReference type="InterPro" id="IPR003871">
    <property type="entry name" value="RFA1B/D_OB_1st"/>
</dbReference>
<feature type="domain" description="Replication factor A C-terminal" evidence="7">
    <location>
        <begin position="289"/>
        <end position="413"/>
    </location>
</feature>
<dbReference type="InterPro" id="IPR012340">
    <property type="entry name" value="NA-bd_OB-fold"/>
</dbReference>
<comment type="similarity">
    <text evidence="1">Belongs to the replication factor A protein 1 family.</text>
</comment>
<evidence type="ECO:0000256" key="3">
    <source>
        <dbReference type="ARBA" id="ARBA00022771"/>
    </source>
</evidence>
<keyword evidence="2" id="KW-0479">Metal-binding</keyword>
<sequence>MDSIIKISNVSDLKPFKSSWRVHVKILHSWNLIHPKNGSSLEMVLTDANGNKIQASCKESLFQRLQMHCRVGEWKVITNFTLSPAYGLYRHTNHVYKMDFGSQTTITDSDNLCDNMFLELHDFANITNGSHDTSLLIDVIGEVLDFGDLDVVQGERKEVTKLVFNLRDINDRRLQCCCIYGKLAQLLTQNDKQPKNGDICLIRYAKISNYKGQLVVSNAFDTSSILINPDIKEARELKQLFLTDDNSLEMYQELNGKIVIPEKRLKWSQIPFQTVQEMKHTEKDGKCRVISTVYAIDTENGWYYFACVVCNNKVFKPAIIFDELNVPSWWCGFCQLNVTRVSPRYKLELLVQDPTGESKFSLADPVAKSILKTSATKVLLKSEDQEMLPPEIVEIVGKTFGFGISVENEDNFNAMKVWNLKDIMWKRIETLHQMSTASRKNQCTNVMKNDKLDREEYSDQKSG</sequence>